<evidence type="ECO:0000313" key="7">
    <source>
        <dbReference type="EMBL" id="MCY0093699.1"/>
    </source>
</evidence>
<comment type="subcellular location">
    <subcellularLocation>
        <location evidence="1">Periplasm</location>
    </subcellularLocation>
</comment>
<gene>
    <name evidence="7" type="ORF">OEG82_06660</name>
</gene>
<proteinExistence type="inferred from homology"/>
<dbReference type="EMBL" id="JAOVZQ010000001">
    <property type="protein sequence ID" value="MCY0093699.1"/>
    <property type="molecule type" value="Genomic_DNA"/>
</dbReference>
<feature type="signal peptide" evidence="6">
    <location>
        <begin position="1"/>
        <end position="27"/>
    </location>
</feature>
<dbReference type="Gene3D" id="3.40.190.10">
    <property type="entry name" value="Periplasmic binding protein-like II"/>
    <property type="match status" value="2"/>
</dbReference>
<keyword evidence="3" id="KW-0813">Transport</keyword>
<keyword evidence="4 6" id="KW-0732">Signal</keyword>
<dbReference type="PANTHER" id="PTHR43649:SF34">
    <property type="entry name" value="ABC TRANSPORTER PERIPLASMIC-BINDING PROTEIN YCJN-RELATED"/>
    <property type="match status" value="1"/>
</dbReference>
<sequence length="442" mass="48618">MKFNLMNSAAAVGLMLGATAGAGSAQAADLTLCWAAWDPANALVEMSKDFEAESGHNMSFEFVPWPNFADRMLNELNSGGTLCDLLIGDSQWIGGAAENGQYVKLNDFFDAEGIKMDDFLPATVTGYAEWPKNTPNYYALPAYADVVGWTYRKDWFSRPEIQAEFKEKYGRDLDAPKTLEELKEIGEFFQGRDIDGKKVYGAAIYTERGSEGITMGVTNVLYNYGFQYENPDQPYDLEGFVNSEGAIEGLEFYKALYDCCTPPGASDAYMSQNIDAYKSGQVAMQMNFAFIWPGVEVDPNVGDGKSGYFANPAGPAGQFAQLGGQGISVVANTENMDAALEYIKWFAQKDVQQKWWDVGGASAMRAVVEAPGFAESQPFAQTFLDSMAIVKDFWAEPSYASLLLPMQERVHNYVVAGNGTAKETLDGLVKDWDEVFEDEGKK</sequence>
<organism evidence="7 8">
    <name type="scientific">Hoeflea ulvae</name>
    <dbReference type="NCBI Taxonomy" id="2983764"/>
    <lineage>
        <taxon>Bacteria</taxon>
        <taxon>Pseudomonadati</taxon>
        <taxon>Pseudomonadota</taxon>
        <taxon>Alphaproteobacteria</taxon>
        <taxon>Hyphomicrobiales</taxon>
        <taxon>Rhizobiaceae</taxon>
        <taxon>Hoeflea</taxon>
    </lineage>
</organism>
<evidence type="ECO:0000256" key="2">
    <source>
        <dbReference type="ARBA" id="ARBA00008520"/>
    </source>
</evidence>
<keyword evidence="5" id="KW-0574">Periplasm</keyword>
<evidence type="ECO:0000256" key="6">
    <source>
        <dbReference type="SAM" id="SignalP"/>
    </source>
</evidence>
<accession>A0ABT3YCU9</accession>
<evidence type="ECO:0000256" key="3">
    <source>
        <dbReference type="ARBA" id="ARBA00022448"/>
    </source>
</evidence>
<dbReference type="InterPro" id="IPR050490">
    <property type="entry name" value="Bact_solute-bd_prot1"/>
</dbReference>
<reference evidence="7" key="1">
    <citation type="submission" date="2022-10" db="EMBL/GenBank/DDBJ databases">
        <title>Hoeflea sp. J2-29, isolated from marine algae.</title>
        <authorList>
            <person name="Kristyanto S."/>
            <person name="Kim J.M."/>
            <person name="Jeon C.O."/>
        </authorList>
    </citation>
    <scope>NUCLEOTIDE SEQUENCE</scope>
    <source>
        <strain evidence="7">J2-29</strain>
    </source>
</reference>
<dbReference type="RefSeq" id="WP_267611651.1">
    <property type="nucleotide sequence ID" value="NZ_JAOVZQ010000001.1"/>
</dbReference>
<evidence type="ECO:0000256" key="4">
    <source>
        <dbReference type="ARBA" id="ARBA00022729"/>
    </source>
</evidence>
<feature type="chain" id="PRO_5046311460" evidence="6">
    <location>
        <begin position="28"/>
        <end position="442"/>
    </location>
</feature>
<evidence type="ECO:0000256" key="5">
    <source>
        <dbReference type="ARBA" id="ARBA00022764"/>
    </source>
</evidence>
<dbReference type="Pfam" id="PF01547">
    <property type="entry name" value="SBP_bac_1"/>
    <property type="match status" value="1"/>
</dbReference>
<protein>
    <submittedName>
        <fullName evidence="7">Extracellular solute-binding protein</fullName>
    </submittedName>
</protein>
<comment type="caution">
    <text evidence="7">The sequence shown here is derived from an EMBL/GenBank/DDBJ whole genome shotgun (WGS) entry which is preliminary data.</text>
</comment>
<dbReference type="SUPFAM" id="SSF53850">
    <property type="entry name" value="Periplasmic binding protein-like II"/>
    <property type="match status" value="1"/>
</dbReference>
<dbReference type="PANTHER" id="PTHR43649">
    <property type="entry name" value="ARABINOSE-BINDING PROTEIN-RELATED"/>
    <property type="match status" value="1"/>
</dbReference>
<comment type="similarity">
    <text evidence="2">Belongs to the bacterial solute-binding protein 1 family.</text>
</comment>
<evidence type="ECO:0000256" key="1">
    <source>
        <dbReference type="ARBA" id="ARBA00004418"/>
    </source>
</evidence>
<keyword evidence="8" id="KW-1185">Reference proteome</keyword>
<dbReference type="InterPro" id="IPR006059">
    <property type="entry name" value="SBP"/>
</dbReference>
<name>A0ABT3YCU9_9HYPH</name>
<evidence type="ECO:0000313" key="8">
    <source>
        <dbReference type="Proteomes" id="UP001081283"/>
    </source>
</evidence>
<dbReference type="Proteomes" id="UP001081283">
    <property type="component" value="Unassembled WGS sequence"/>
</dbReference>